<sequence length="274" mass="30958">MAGEGRPENLTPLERFGVEVREVRRGRKITQKHLATIAGYSEGYVSKVESGTIMPSQKFADACDLAFGTNGLFRRLRNHIQEGDSPTWFVSYLELERKALRVLDFSATQIMGMLQTEDYARAIYRAGRARESEERIQGLARARVRRREVLEQDRPPLLWVVLHEACLRTPVGGRRTMADQLEHLVTWASGPRVDIQIIRHSTGAAAAHSLPFTVLTFAGEPAILYAEDVQGGRLYRSPEAVDRAMENYDRLRANAMSPDDSIHFVQSLLKEYTS</sequence>
<evidence type="ECO:0000313" key="2">
    <source>
        <dbReference type="EMBL" id="MCQ4042447.1"/>
    </source>
</evidence>
<protein>
    <submittedName>
        <fullName evidence="2">Helix-turn-helix transcriptional regulator</fullName>
    </submittedName>
</protein>
<dbReference type="Pfam" id="PF13560">
    <property type="entry name" value="HTH_31"/>
    <property type="match status" value="1"/>
</dbReference>
<dbReference type="EMBL" id="JANFNH010000007">
    <property type="protein sequence ID" value="MCQ4042447.1"/>
    <property type="molecule type" value="Genomic_DNA"/>
</dbReference>
<dbReference type="RefSeq" id="WP_255926623.1">
    <property type="nucleotide sequence ID" value="NZ_JANFNH010000007.1"/>
</dbReference>
<dbReference type="Pfam" id="PF19054">
    <property type="entry name" value="DUF5753"/>
    <property type="match status" value="1"/>
</dbReference>
<dbReference type="InterPro" id="IPR010982">
    <property type="entry name" value="Lambda_DNA-bd_dom_sf"/>
</dbReference>
<reference evidence="2 3" key="1">
    <citation type="submission" date="2022-06" db="EMBL/GenBank/DDBJ databases">
        <title>Draft genome sequence of type strain Streptomyces rubrisoli DSM 42083.</title>
        <authorList>
            <person name="Duangmal K."/>
            <person name="Klaysubun C."/>
        </authorList>
    </citation>
    <scope>NUCLEOTIDE SEQUENCE [LARGE SCALE GENOMIC DNA]</scope>
    <source>
        <strain evidence="2 3">DSM 42083</strain>
    </source>
</reference>
<dbReference type="InterPro" id="IPR043917">
    <property type="entry name" value="DUF5753"/>
</dbReference>
<name>A0ABT1PAQ2_9ACTN</name>
<evidence type="ECO:0000259" key="1">
    <source>
        <dbReference type="PROSITE" id="PS50943"/>
    </source>
</evidence>
<proteinExistence type="predicted"/>
<dbReference type="SMART" id="SM00530">
    <property type="entry name" value="HTH_XRE"/>
    <property type="match status" value="1"/>
</dbReference>
<feature type="domain" description="HTH cro/C1-type" evidence="1">
    <location>
        <begin position="20"/>
        <end position="60"/>
    </location>
</feature>
<accession>A0ABT1PAQ2</accession>
<dbReference type="Proteomes" id="UP001206206">
    <property type="component" value="Unassembled WGS sequence"/>
</dbReference>
<dbReference type="InterPro" id="IPR001387">
    <property type="entry name" value="Cro/C1-type_HTH"/>
</dbReference>
<dbReference type="SUPFAM" id="SSF47413">
    <property type="entry name" value="lambda repressor-like DNA-binding domains"/>
    <property type="match status" value="1"/>
</dbReference>
<dbReference type="CDD" id="cd00093">
    <property type="entry name" value="HTH_XRE"/>
    <property type="match status" value="1"/>
</dbReference>
<gene>
    <name evidence="2" type="ORF">NON19_10465</name>
</gene>
<organism evidence="2 3">
    <name type="scientific">Streptantibioticus rubrisoli</name>
    <dbReference type="NCBI Taxonomy" id="1387313"/>
    <lineage>
        <taxon>Bacteria</taxon>
        <taxon>Bacillati</taxon>
        <taxon>Actinomycetota</taxon>
        <taxon>Actinomycetes</taxon>
        <taxon>Kitasatosporales</taxon>
        <taxon>Streptomycetaceae</taxon>
        <taxon>Streptantibioticus</taxon>
    </lineage>
</organism>
<dbReference type="Gene3D" id="1.10.260.40">
    <property type="entry name" value="lambda repressor-like DNA-binding domains"/>
    <property type="match status" value="1"/>
</dbReference>
<comment type="caution">
    <text evidence="2">The sequence shown here is derived from an EMBL/GenBank/DDBJ whole genome shotgun (WGS) entry which is preliminary data.</text>
</comment>
<evidence type="ECO:0000313" key="3">
    <source>
        <dbReference type="Proteomes" id="UP001206206"/>
    </source>
</evidence>
<keyword evidence="3" id="KW-1185">Reference proteome</keyword>
<dbReference type="PROSITE" id="PS50943">
    <property type="entry name" value="HTH_CROC1"/>
    <property type="match status" value="1"/>
</dbReference>